<name>A0A849KJX3_9BURK</name>
<reference evidence="1 2" key="1">
    <citation type="submission" date="2020-05" db="EMBL/GenBank/DDBJ databases">
        <authorList>
            <person name="Khan S.A."/>
            <person name="Jeon C.O."/>
            <person name="Chun B.H."/>
        </authorList>
    </citation>
    <scope>NUCLEOTIDE SEQUENCE [LARGE SCALE GENOMIC DNA]</scope>
    <source>
        <strain evidence="1 2">B156</strain>
    </source>
</reference>
<dbReference type="AlphaFoldDB" id="A0A849KJX3"/>
<accession>A0A849KJX3</accession>
<organism evidence="1 2">
    <name type="scientific">Ramlibacter montanisoli</name>
    <dbReference type="NCBI Taxonomy" id="2732512"/>
    <lineage>
        <taxon>Bacteria</taxon>
        <taxon>Pseudomonadati</taxon>
        <taxon>Pseudomonadota</taxon>
        <taxon>Betaproteobacteria</taxon>
        <taxon>Burkholderiales</taxon>
        <taxon>Comamonadaceae</taxon>
        <taxon>Ramlibacter</taxon>
    </lineage>
</organism>
<gene>
    <name evidence="1" type="ORF">HK415_01065</name>
</gene>
<proteinExistence type="predicted"/>
<dbReference type="Proteomes" id="UP000552954">
    <property type="component" value="Unassembled WGS sequence"/>
</dbReference>
<comment type="caution">
    <text evidence="1">The sequence shown here is derived from an EMBL/GenBank/DDBJ whole genome shotgun (WGS) entry which is preliminary data.</text>
</comment>
<keyword evidence="2" id="KW-1185">Reference proteome</keyword>
<dbReference type="RefSeq" id="WP_171556453.1">
    <property type="nucleotide sequence ID" value="NZ_JABFCS010000001.1"/>
</dbReference>
<evidence type="ECO:0000313" key="2">
    <source>
        <dbReference type="Proteomes" id="UP000552954"/>
    </source>
</evidence>
<sequence length="77" mass="8525">MVLNPHPIYPSAGRYVLRLHRDARRQQGQLFGRIEHVASGEGTDFATAAELLDWLASHAAQECDGTPGSHPNRKDHP</sequence>
<evidence type="ECO:0000313" key="1">
    <source>
        <dbReference type="EMBL" id="NNU42049.1"/>
    </source>
</evidence>
<reference evidence="1 2" key="2">
    <citation type="submission" date="2020-06" db="EMBL/GenBank/DDBJ databases">
        <title>Ramlibacter rhizophilus sp. nov., isolated from rhizosphere soil of national flower Mugunghwa from South Korea.</title>
        <authorList>
            <person name="Zheng-Fei Y."/>
            <person name="Huan T."/>
        </authorList>
    </citation>
    <scope>NUCLEOTIDE SEQUENCE [LARGE SCALE GENOMIC DNA]</scope>
    <source>
        <strain evidence="1 2">B156</strain>
    </source>
</reference>
<dbReference type="EMBL" id="JABFCS010000001">
    <property type="protein sequence ID" value="NNU42049.1"/>
    <property type="molecule type" value="Genomic_DNA"/>
</dbReference>
<protein>
    <submittedName>
        <fullName evidence="1">Uncharacterized protein</fullName>
    </submittedName>
</protein>